<dbReference type="OrthoDB" id="4778048at2"/>
<evidence type="ECO:0000313" key="2">
    <source>
        <dbReference type="Proteomes" id="UP000237846"/>
    </source>
</evidence>
<sequence length="274" mass="31338">MMHFRFDPHRWTPAGATPHCNITPPVGSIIGLKRRAWRVIEVRALADHEWNDAEREHVARKTAQWATWKIPSSSEIREIRRQSTPHQIVLQPLPEGPLHQVRTRDVERWYVLPEHYPVCSVCGELYPCREIEFDARAAEAKKELERAESILPGCCWECGEPVTSRQKSIRFDGDNLDLPGGPEVVFHTRQRCAGSADAYEKRWVAVDPDRRRWRLRCPGKIVLHVDGPDCTEGPHCPGSDVPHRLWMDHCQGHYSGVPCLRCEDESARRLGGAA</sequence>
<dbReference type="Proteomes" id="UP000237846">
    <property type="component" value="Unassembled WGS sequence"/>
</dbReference>
<comment type="caution">
    <text evidence="1">The sequence shown here is derived from an EMBL/GenBank/DDBJ whole genome shotgun (WGS) entry which is preliminary data.</text>
</comment>
<protein>
    <submittedName>
        <fullName evidence="1">Uncharacterized protein</fullName>
    </submittedName>
</protein>
<dbReference type="AlphaFoldDB" id="A0A2T0PP55"/>
<organism evidence="1 2">
    <name type="scientific">Allonocardiopsis opalescens</name>
    <dbReference type="NCBI Taxonomy" id="1144618"/>
    <lineage>
        <taxon>Bacteria</taxon>
        <taxon>Bacillati</taxon>
        <taxon>Actinomycetota</taxon>
        <taxon>Actinomycetes</taxon>
        <taxon>Streptosporangiales</taxon>
        <taxon>Allonocardiopsis</taxon>
    </lineage>
</organism>
<dbReference type="RefSeq" id="WP_146159657.1">
    <property type="nucleotide sequence ID" value="NZ_PVZC01000018.1"/>
</dbReference>
<keyword evidence="2" id="KW-1185">Reference proteome</keyword>
<name>A0A2T0PP55_9ACTN</name>
<reference evidence="1 2" key="1">
    <citation type="submission" date="2018-03" db="EMBL/GenBank/DDBJ databases">
        <title>Genomic Encyclopedia of Archaeal and Bacterial Type Strains, Phase II (KMG-II): from individual species to whole genera.</title>
        <authorList>
            <person name="Goeker M."/>
        </authorList>
    </citation>
    <scope>NUCLEOTIDE SEQUENCE [LARGE SCALE GENOMIC DNA]</scope>
    <source>
        <strain evidence="1 2">DSM 45601</strain>
    </source>
</reference>
<evidence type="ECO:0000313" key="1">
    <source>
        <dbReference type="EMBL" id="PRX90681.1"/>
    </source>
</evidence>
<dbReference type="EMBL" id="PVZC01000018">
    <property type="protein sequence ID" value="PRX90681.1"/>
    <property type="molecule type" value="Genomic_DNA"/>
</dbReference>
<proteinExistence type="predicted"/>
<gene>
    <name evidence="1" type="ORF">CLV72_11819</name>
</gene>
<accession>A0A2T0PP55</accession>